<dbReference type="AlphaFoldDB" id="A0A1I6J4X2"/>
<dbReference type="PROSITE" id="PS51257">
    <property type="entry name" value="PROKAR_LIPOPROTEIN"/>
    <property type="match status" value="1"/>
</dbReference>
<protein>
    <recommendedName>
        <fullName evidence="4">Inosine-uridine preferring nucleoside hydrolase</fullName>
    </recommendedName>
</protein>
<dbReference type="EMBL" id="FOYT01000006">
    <property type="protein sequence ID" value="SFR73988.1"/>
    <property type="molecule type" value="Genomic_DNA"/>
</dbReference>
<feature type="region of interest" description="Disordered" evidence="1">
    <location>
        <begin position="24"/>
        <end position="92"/>
    </location>
</feature>
<evidence type="ECO:0008006" key="4">
    <source>
        <dbReference type="Google" id="ProtNLM"/>
    </source>
</evidence>
<organism evidence="2 3">
    <name type="scientific">Halogeometricum rufum</name>
    <dbReference type="NCBI Taxonomy" id="553469"/>
    <lineage>
        <taxon>Archaea</taxon>
        <taxon>Methanobacteriati</taxon>
        <taxon>Methanobacteriota</taxon>
        <taxon>Stenosarchaea group</taxon>
        <taxon>Halobacteria</taxon>
        <taxon>Halobacteriales</taxon>
        <taxon>Haloferacaceae</taxon>
        <taxon>Halogeometricum</taxon>
    </lineage>
</organism>
<accession>A0A1I6J4X2</accession>
<reference evidence="3" key="1">
    <citation type="submission" date="2016-10" db="EMBL/GenBank/DDBJ databases">
        <authorList>
            <person name="Varghese N."/>
            <person name="Submissions S."/>
        </authorList>
    </citation>
    <scope>NUCLEOTIDE SEQUENCE [LARGE SCALE GENOMIC DNA]</scope>
    <source>
        <strain evidence="3">CGMCC 1.7736</strain>
    </source>
</reference>
<evidence type="ECO:0000313" key="3">
    <source>
        <dbReference type="Proteomes" id="UP000198531"/>
    </source>
</evidence>
<name>A0A1I6J4X2_9EURY</name>
<dbReference type="STRING" id="553469.SAMN04487947_4046"/>
<feature type="compositionally biased region" description="Polar residues" evidence="1">
    <location>
        <begin position="29"/>
        <end position="57"/>
    </location>
</feature>
<gene>
    <name evidence="2" type="ORF">SAMN04487947_4046</name>
</gene>
<keyword evidence="3" id="KW-1185">Reference proteome</keyword>
<evidence type="ECO:0000313" key="2">
    <source>
        <dbReference type="EMBL" id="SFR73988.1"/>
    </source>
</evidence>
<proteinExistence type="predicted"/>
<sequence length="390" mass="43362">MPEDRRDYERRSFLKLSVLLAGLAGCGSQPRSGTDTERGTTATEQRRSPTQTPEPESTATATDTPVDDAGEYPGYENLPNPLDVDSSNPFVQLNDQSTDNYMGELALAMADSDTVDLRGFLLGYPREVWKNETKYERHREEYVTNHEKTYRMAVESGMENLPSPEFGVFDHHEKPSSGRVEDTDAIGSAGTDLIVEEARNASPENPLVVAVGGDVCTVADAYLTDPSIADSLVVYWHEQVADINEQSGYNVQNSGWSAYVALTRLATVLDHSRGGYTITEEEVENRVPSPLDEYMMSKEHWKWGNPLQSTDWSDEGEFGAGDEKALLLAAYPFTRMGSEPMSVSGLQRAEWDYEPKNVFPTLSSGDSASRLIEIPNIDRSKTAFWRSWDS</sequence>
<dbReference type="Proteomes" id="UP000198531">
    <property type="component" value="Unassembled WGS sequence"/>
</dbReference>
<evidence type="ECO:0000256" key="1">
    <source>
        <dbReference type="SAM" id="MobiDB-lite"/>
    </source>
</evidence>